<proteinExistence type="inferred from homology"/>
<evidence type="ECO:0000313" key="6">
    <source>
        <dbReference type="Proteomes" id="UP000792457"/>
    </source>
</evidence>
<dbReference type="InterPro" id="IPR007523">
    <property type="entry name" value="NDUFAF3/AAMDC"/>
</dbReference>
<accession>A0A8K0K5H8</accession>
<dbReference type="OrthoDB" id="20681at2759"/>
<evidence type="ECO:0000256" key="2">
    <source>
        <dbReference type="ARBA" id="ARBA00021776"/>
    </source>
</evidence>
<dbReference type="CDD" id="cd05125">
    <property type="entry name" value="Mth938_2P1-like"/>
    <property type="match status" value="1"/>
</dbReference>
<comment type="subcellular location">
    <subcellularLocation>
        <location evidence="1">Mitochondrion</location>
    </subcellularLocation>
</comment>
<dbReference type="Proteomes" id="UP000792457">
    <property type="component" value="Unassembled WGS sequence"/>
</dbReference>
<comment type="similarity">
    <text evidence="4">Belongs to the NDUFAF3 family.</text>
</comment>
<evidence type="ECO:0000256" key="4">
    <source>
        <dbReference type="ARBA" id="ARBA00049984"/>
    </source>
</evidence>
<evidence type="ECO:0000256" key="3">
    <source>
        <dbReference type="ARBA" id="ARBA00023128"/>
    </source>
</evidence>
<protein>
    <recommendedName>
        <fullName evidence="2">NADH dehydrogenase [ubiquinone] 1 alpha subcomplex assembly factor 3</fullName>
    </recommendedName>
</protein>
<reference evidence="5" key="1">
    <citation type="submission" date="2013-04" db="EMBL/GenBank/DDBJ databases">
        <authorList>
            <person name="Qu J."/>
            <person name="Murali S.C."/>
            <person name="Bandaranaike D."/>
            <person name="Bellair M."/>
            <person name="Blankenburg K."/>
            <person name="Chao H."/>
            <person name="Dinh H."/>
            <person name="Doddapaneni H."/>
            <person name="Downs B."/>
            <person name="Dugan-Rocha S."/>
            <person name="Elkadiri S."/>
            <person name="Gnanaolivu R.D."/>
            <person name="Hernandez B."/>
            <person name="Javaid M."/>
            <person name="Jayaseelan J.C."/>
            <person name="Lee S."/>
            <person name="Li M."/>
            <person name="Ming W."/>
            <person name="Munidasa M."/>
            <person name="Muniz J."/>
            <person name="Nguyen L."/>
            <person name="Ongeri F."/>
            <person name="Osuji N."/>
            <person name="Pu L.-L."/>
            <person name="Puazo M."/>
            <person name="Qu C."/>
            <person name="Quiroz J."/>
            <person name="Raj R."/>
            <person name="Weissenberger G."/>
            <person name="Xin Y."/>
            <person name="Zou X."/>
            <person name="Han Y."/>
            <person name="Richards S."/>
            <person name="Worley K."/>
            <person name="Muzny D."/>
            <person name="Gibbs R."/>
        </authorList>
    </citation>
    <scope>NUCLEOTIDE SEQUENCE</scope>
    <source>
        <strain evidence="5">Sampled in the wild</strain>
    </source>
</reference>
<dbReference type="Pfam" id="PF04430">
    <property type="entry name" value="DUF498"/>
    <property type="match status" value="1"/>
</dbReference>
<dbReference type="AlphaFoldDB" id="A0A8K0K5H8"/>
<dbReference type="PANTHER" id="PTHR21192">
    <property type="entry name" value="NUCLEAR PROTEIN E3-3"/>
    <property type="match status" value="1"/>
</dbReference>
<evidence type="ECO:0000256" key="1">
    <source>
        <dbReference type="ARBA" id="ARBA00004173"/>
    </source>
</evidence>
<dbReference type="Gene3D" id="3.40.1230.10">
    <property type="entry name" value="MTH938-like"/>
    <property type="match status" value="1"/>
</dbReference>
<keyword evidence="6" id="KW-1185">Reference proteome</keyword>
<dbReference type="InterPro" id="IPR036748">
    <property type="entry name" value="MTH938-like_sf"/>
</dbReference>
<comment type="caution">
    <text evidence="5">The sequence shown here is derived from an EMBL/GenBank/DDBJ whole genome shotgun (WGS) entry which is preliminary data.</text>
</comment>
<sequence length="196" mass="21479">MLAVGFRLCGRSLMKTFGNKPWNFAKGGSYQAARQHSLDSEGKTSMTIMNAEPNAPLMVDSYSQYGFRLNNGLAVIGPMIIFPKTILSWNLSGPEDISEESLALFFALEPKLDILVLGMGVRGFKINPKVVTALRHHGTNVEVLTTDAACATFNFLNAEKRSVAGALFPPQFIAVTDDDLALSQIQRKDILKIEDI</sequence>
<gene>
    <name evidence="5" type="ORF">J437_LFUL007720</name>
</gene>
<reference evidence="5" key="2">
    <citation type="submission" date="2017-10" db="EMBL/GenBank/DDBJ databases">
        <title>Ladona fulva Genome sequencing and assembly.</title>
        <authorList>
            <person name="Murali S."/>
            <person name="Richards S."/>
            <person name="Bandaranaike D."/>
            <person name="Bellair M."/>
            <person name="Blankenburg K."/>
            <person name="Chao H."/>
            <person name="Dinh H."/>
            <person name="Doddapaneni H."/>
            <person name="Dugan-Rocha S."/>
            <person name="Elkadiri S."/>
            <person name="Gnanaolivu R."/>
            <person name="Hernandez B."/>
            <person name="Skinner E."/>
            <person name="Javaid M."/>
            <person name="Lee S."/>
            <person name="Li M."/>
            <person name="Ming W."/>
            <person name="Munidasa M."/>
            <person name="Muniz J."/>
            <person name="Nguyen L."/>
            <person name="Hughes D."/>
            <person name="Osuji N."/>
            <person name="Pu L.-L."/>
            <person name="Puazo M."/>
            <person name="Qu C."/>
            <person name="Quiroz J."/>
            <person name="Raj R."/>
            <person name="Weissenberger G."/>
            <person name="Xin Y."/>
            <person name="Zou X."/>
            <person name="Han Y."/>
            <person name="Worley K."/>
            <person name="Muzny D."/>
            <person name="Gibbs R."/>
        </authorList>
    </citation>
    <scope>NUCLEOTIDE SEQUENCE</scope>
    <source>
        <strain evidence="5">Sampled in the wild</strain>
    </source>
</reference>
<dbReference type="EMBL" id="KZ308277">
    <property type="protein sequence ID" value="KAG8226363.1"/>
    <property type="molecule type" value="Genomic_DNA"/>
</dbReference>
<dbReference type="SUPFAM" id="SSF64076">
    <property type="entry name" value="MTH938-like"/>
    <property type="match status" value="1"/>
</dbReference>
<name>A0A8K0K5H8_LADFU</name>
<keyword evidence="3" id="KW-0496">Mitochondrion</keyword>
<dbReference type="GO" id="GO:0032981">
    <property type="term" value="P:mitochondrial respiratory chain complex I assembly"/>
    <property type="evidence" value="ECO:0007669"/>
    <property type="project" value="InterPro"/>
</dbReference>
<dbReference type="InterPro" id="IPR034095">
    <property type="entry name" value="NDUF3"/>
</dbReference>
<dbReference type="PANTHER" id="PTHR21192:SF2">
    <property type="entry name" value="NADH DEHYDROGENASE [UBIQUINONE] 1 ALPHA SUBCOMPLEX ASSEMBLY FACTOR 3"/>
    <property type="match status" value="1"/>
</dbReference>
<evidence type="ECO:0000313" key="5">
    <source>
        <dbReference type="EMBL" id="KAG8226363.1"/>
    </source>
</evidence>
<organism evidence="5 6">
    <name type="scientific">Ladona fulva</name>
    <name type="common">Scarce chaser dragonfly</name>
    <name type="synonym">Libellula fulva</name>
    <dbReference type="NCBI Taxonomy" id="123851"/>
    <lineage>
        <taxon>Eukaryota</taxon>
        <taxon>Metazoa</taxon>
        <taxon>Ecdysozoa</taxon>
        <taxon>Arthropoda</taxon>
        <taxon>Hexapoda</taxon>
        <taxon>Insecta</taxon>
        <taxon>Pterygota</taxon>
        <taxon>Palaeoptera</taxon>
        <taxon>Odonata</taxon>
        <taxon>Epiprocta</taxon>
        <taxon>Anisoptera</taxon>
        <taxon>Libelluloidea</taxon>
        <taxon>Libellulidae</taxon>
        <taxon>Ladona</taxon>
    </lineage>
</organism>
<dbReference type="GO" id="GO:0005743">
    <property type="term" value="C:mitochondrial inner membrane"/>
    <property type="evidence" value="ECO:0007669"/>
    <property type="project" value="TreeGrafter"/>
</dbReference>